<dbReference type="SUPFAM" id="SSF56281">
    <property type="entry name" value="Metallo-hydrolase/oxidoreductase"/>
    <property type="match status" value="1"/>
</dbReference>
<dbReference type="EC" id="3.1.26.11" evidence="8"/>
<evidence type="ECO:0000256" key="2">
    <source>
        <dbReference type="ARBA" id="ARBA00022694"/>
    </source>
</evidence>
<sequence length="346" mass="38734">MTSTTSEAVLVVTKPESAVTPVVDDSDHFSDEMTETQTLRPVPFPFALTILGAGSATPSLRLHQTAQLLSIGNDYVLIDCGEGTQLRLIEQRIRPGRLRYIFISHLHGDHYFGLAPLLSSLNLAGRTEDLFLFGPRGLDEVLTTIFRVSDSRLGYRLHFQVVDPSEPALLLDHPQMTVQSIPLQHRIDCTGYLFREKPHKPHLLRDKLPDDVPVAYLKQLKNGENILDADGKLLYAASEYTESAPAPRSYAFCSDTRYVEELIPQLHGVDLLYHEATFMEDNAQRAAEVYHSTAKQAAMIAAKAEVGRLLIGHFSSRYKQFDLFLDEARAVFPETYLAIEGETTHV</sequence>
<dbReference type="InterPro" id="IPR036866">
    <property type="entry name" value="RibonucZ/Hydroxyglut_hydro"/>
</dbReference>
<dbReference type="HAMAP" id="MF_01818">
    <property type="entry name" value="RNase_Z_BN"/>
    <property type="match status" value="1"/>
</dbReference>
<keyword evidence="2 8" id="KW-0819">tRNA processing</keyword>
<dbReference type="OrthoDB" id="9800940at2"/>
<feature type="binding site" evidence="8">
    <location>
        <position position="107"/>
    </location>
    <ligand>
        <name>Zn(2+)</name>
        <dbReference type="ChEBI" id="CHEBI:29105"/>
        <label>1</label>
        <note>catalytic</note>
    </ligand>
</feature>
<evidence type="ECO:0000313" key="9">
    <source>
        <dbReference type="EMBL" id="SFE46838.1"/>
    </source>
</evidence>
<accession>A0A1I2ATC4</accession>
<gene>
    <name evidence="8" type="primary">rnz</name>
    <name evidence="9" type="ORF">SAMN05216167_11471</name>
</gene>
<name>A0A1I2ATC4_9BACT</name>
<dbReference type="STRING" id="662367.SAMN05216167_11471"/>
<comment type="function">
    <text evidence="8">Zinc phosphodiesterase, which displays some tRNA 3'-processing endonuclease activity. Probably involved in tRNA maturation, by removing a 3'-trailer from precursor tRNA.</text>
</comment>
<comment type="cofactor">
    <cofactor evidence="8">
        <name>Zn(2+)</name>
        <dbReference type="ChEBI" id="CHEBI:29105"/>
    </cofactor>
    <text evidence="8">Binds 2 Zn(2+) ions.</text>
</comment>
<dbReference type="CDD" id="cd07717">
    <property type="entry name" value="RNaseZ_ZiPD-like_MBL-fold"/>
    <property type="match status" value="1"/>
</dbReference>
<dbReference type="GO" id="GO:0042781">
    <property type="term" value="F:3'-tRNA processing endoribonuclease activity"/>
    <property type="evidence" value="ECO:0007669"/>
    <property type="project" value="UniProtKB-UniRule"/>
</dbReference>
<organism evidence="9 10">
    <name type="scientific">Spirosoma endophyticum</name>
    <dbReference type="NCBI Taxonomy" id="662367"/>
    <lineage>
        <taxon>Bacteria</taxon>
        <taxon>Pseudomonadati</taxon>
        <taxon>Bacteroidota</taxon>
        <taxon>Cytophagia</taxon>
        <taxon>Cytophagales</taxon>
        <taxon>Cytophagaceae</taxon>
        <taxon>Spirosoma</taxon>
    </lineage>
</organism>
<evidence type="ECO:0000256" key="7">
    <source>
        <dbReference type="ARBA" id="ARBA00022833"/>
    </source>
</evidence>
<evidence type="ECO:0000256" key="3">
    <source>
        <dbReference type="ARBA" id="ARBA00022722"/>
    </source>
</evidence>
<proteinExistence type="inferred from homology"/>
<evidence type="ECO:0000256" key="6">
    <source>
        <dbReference type="ARBA" id="ARBA00022801"/>
    </source>
</evidence>
<evidence type="ECO:0000313" key="10">
    <source>
        <dbReference type="Proteomes" id="UP000198598"/>
    </source>
</evidence>
<dbReference type="Proteomes" id="UP000198598">
    <property type="component" value="Unassembled WGS sequence"/>
</dbReference>
<dbReference type="EMBL" id="FOLQ01000014">
    <property type="protein sequence ID" value="SFE46838.1"/>
    <property type="molecule type" value="Genomic_DNA"/>
</dbReference>
<evidence type="ECO:0000256" key="8">
    <source>
        <dbReference type="HAMAP-Rule" id="MF_01818"/>
    </source>
</evidence>
<comment type="similarity">
    <text evidence="8">Belongs to the RNase Z family.</text>
</comment>
<feature type="binding site" evidence="8">
    <location>
        <position position="109"/>
    </location>
    <ligand>
        <name>Zn(2+)</name>
        <dbReference type="ChEBI" id="CHEBI:29105"/>
        <label>2</label>
        <note>catalytic</note>
    </ligand>
</feature>
<dbReference type="Gene3D" id="3.60.15.10">
    <property type="entry name" value="Ribonuclease Z/Hydroxyacylglutathione hydrolase-like"/>
    <property type="match status" value="1"/>
</dbReference>
<feature type="active site" description="Proton acceptor" evidence="8">
    <location>
        <position position="109"/>
    </location>
</feature>
<keyword evidence="3 8" id="KW-0540">Nuclease</keyword>
<keyword evidence="10" id="KW-1185">Reference proteome</keyword>
<evidence type="ECO:0000256" key="5">
    <source>
        <dbReference type="ARBA" id="ARBA00022759"/>
    </source>
</evidence>
<keyword evidence="7 8" id="KW-0862">Zinc</keyword>
<dbReference type="PANTHER" id="PTHR46018:SF2">
    <property type="entry name" value="ZINC PHOSPHODIESTERASE ELAC PROTEIN 1"/>
    <property type="match status" value="1"/>
</dbReference>
<feature type="binding site" evidence="8">
    <location>
        <position position="110"/>
    </location>
    <ligand>
        <name>Zn(2+)</name>
        <dbReference type="ChEBI" id="CHEBI:29105"/>
        <label>2</label>
        <note>catalytic</note>
    </ligand>
</feature>
<keyword evidence="6 8" id="KW-0378">Hydrolase</keyword>
<comment type="catalytic activity">
    <reaction evidence="8">
        <text>Endonucleolytic cleavage of RNA, removing extra 3' nucleotides from tRNA precursor, generating 3' termini of tRNAs. A 3'-hydroxy group is left at the tRNA terminus and a 5'-phosphoryl group is left at the trailer molecule.</text>
        <dbReference type="EC" id="3.1.26.11"/>
    </reaction>
</comment>
<feature type="binding site" evidence="8">
    <location>
        <position position="105"/>
    </location>
    <ligand>
        <name>Zn(2+)</name>
        <dbReference type="ChEBI" id="CHEBI:29105"/>
        <label>1</label>
        <note>catalytic</note>
    </ligand>
</feature>
<feature type="binding site" evidence="8">
    <location>
        <position position="255"/>
    </location>
    <ligand>
        <name>Zn(2+)</name>
        <dbReference type="ChEBI" id="CHEBI:29105"/>
        <label>1</label>
        <note>catalytic</note>
    </ligand>
</feature>
<feature type="binding site" evidence="8">
    <location>
        <position position="313"/>
    </location>
    <ligand>
        <name>Zn(2+)</name>
        <dbReference type="ChEBI" id="CHEBI:29105"/>
        <label>2</label>
        <note>catalytic</note>
    </ligand>
</feature>
<keyword evidence="4 8" id="KW-0479">Metal-binding</keyword>
<evidence type="ECO:0000256" key="4">
    <source>
        <dbReference type="ARBA" id="ARBA00022723"/>
    </source>
</evidence>
<dbReference type="AlphaFoldDB" id="A0A1I2ATC4"/>
<feature type="binding site" evidence="8">
    <location>
        <position position="185"/>
    </location>
    <ligand>
        <name>Zn(2+)</name>
        <dbReference type="ChEBI" id="CHEBI:29105"/>
        <label>1</label>
        <note>catalytic</note>
    </ligand>
</feature>
<dbReference type="InterPro" id="IPR013471">
    <property type="entry name" value="RNase_Z/BN"/>
</dbReference>
<comment type="subunit">
    <text evidence="1 8">Homodimer.</text>
</comment>
<feature type="binding site" evidence="8">
    <location>
        <position position="255"/>
    </location>
    <ligand>
        <name>Zn(2+)</name>
        <dbReference type="ChEBI" id="CHEBI:29105"/>
        <label>2</label>
        <note>catalytic</note>
    </ligand>
</feature>
<dbReference type="NCBIfam" id="NF000801">
    <property type="entry name" value="PRK00055.1-3"/>
    <property type="match status" value="1"/>
</dbReference>
<reference evidence="9 10" key="1">
    <citation type="submission" date="2016-10" db="EMBL/GenBank/DDBJ databases">
        <authorList>
            <person name="de Groot N.N."/>
        </authorList>
    </citation>
    <scope>NUCLEOTIDE SEQUENCE [LARGE SCALE GENOMIC DNA]</scope>
    <source>
        <strain evidence="9 10">DSM 26130</strain>
    </source>
</reference>
<dbReference type="Pfam" id="PF23023">
    <property type="entry name" value="Anti-Pycsar_Apyc1"/>
    <property type="match status" value="1"/>
</dbReference>
<evidence type="ECO:0000256" key="1">
    <source>
        <dbReference type="ARBA" id="ARBA00011738"/>
    </source>
</evidence>
<keyword evidence="5 8" id="KW-0255">Endonuclease</keyword>
<protein>
    <recommendedName>
        <fullName evidence="8">Ribonuclease Z</fullName>
        <shortName evidence="8">RNase Z</shortName>
        <ecNumber evidence="8">3.1.26.11</ecNumber>
    </recommendedName>
    <alternativeName>
        <fullName evidence="8">tRNA 3 endonuclease</fullName>
    </alternativeName>
    <alternativeName>
        <fullName evidence="8">tRNase Z</fullName>
    </alternativeName>
</protein>
<dbReference type="PANTHER" id="PTHR46018">
    <property type="entry name" value="ZINC PHOSPHODIESTERASE ELAC PROTEIN 1"/>
    <property type="match status" value="1"/>
</dbReference>
<dbReference type="GO" id="GO:0008270">
    <property type="term" value="F:zinc ion binding"/>
    <property type="evidence" value="ECO:0007669"/>
    <property type="project" value="UniProtKB-UniRule"/>
</dbReference>